<gene>
    <name evidence="13 15" type="ORF">BDZ99DRAFT_508057</name>
</gene>
<evidence type="ECO:0000259" key="11">
    <source>
        <dbReference type="Pfam" id="PF00425"/>
    </source>
</evidence>
<dbReference type="InterPro" id="IPR017926">
    <property type="entry name" value="GATASE"/>
</dbReference>
<dbReference type="Pfam" id="PF04715">
    <property type="entry name" value="Anth_synt_I_N"/>
    <property type="match status" value="1"/>
</dbReference>
<dbReference type="PRINTS" id="PR00097">
    <property type="entry name" value="ANTSNTHASEII"/>
</dbReference>
<dbReference type="AlphaFoldDB" id="A0A6A6YSH3"/>
<evidence type="ECO:0000256" key="1">
    <source>
        <dbReference type="ARBA" id="ARBA00001000"/>
    </source>
</evidence>
<evidence type="ECO:0000256" key="8">
    <source>
        <dbReference type="ARBA" id="ARBA00031329"/>
    </source>
</evidence>
<dbReference type="GeneID" id="54465188"/>
<dbReference type="EC" id="2.6.1.85" evidence="4"/>
<dbReference type="Pfam" id="PF00425">
    <property type="entry name" value="Chorismate_bind"/>
    <property type="match status" value="2"/>
</dbReference>
<dbReference type="InterPro" id="IPR006221">
    <property type="entry name" value="TrpG/PapA_dom"/>
</dbReference>
<evidence type="ECO:0000256" key="7">
    <source>
        <dbReference type="ARBA" id="ARBA00022962"/>
    </source>
</evidence>
<evidence type="ECO:0000313" key="15">
    <source>
        <dbReference type="RefSeq" id="XP_033578714.1"/>
    </source>
</evidence>
<dbReference type="PRINTS" id="PR00096">
    <property type="entry name" value="GATASE"/>
</dbReference>
<dbReference type="GO" id="GO:0046656">
    <property type="term" value="P:folic acid biosynthetic process"/>
    <property type="evidence" value="ECO:0007669"/>
    <property type="project" value="UniProtKB-KW"/>
</dbReference>
<evidence type="ECO:0000313" key="13">
    <source>
        <dbReference type="EMBL" id="KAF2811750.1"/>
    </source>
</evidence>
<dbReference type="InterPro" id="IPR015890">
    <property type="entry name" value="Chorismate_C"/>
</dbReference>
<keyword evidence="6" id="KW-0289">Folate biosynthesis</keyword>
<dbReference type="SUPFAM" id="SSF52317">
    <property type="entry name" value="Class I glutamine amidotransferase-like"/>
    <property type="match status" value="1"/>
</dbReference>
<dbReference type="PRINTS" id="PR00099">
    <property type="entry name" value="CPSGATASE"/>
</dbReference>
<dbReference type="GO" id="GO:0005737">
    <property type="term" value="C:cytoplasm"/>
    <property type="evidence" value="ECO:0007669"/>
    <property type="project" value="TreeGrafter"/>
</dbReference>
<dbReference type="RefSeq" id="XP_033578714.1">
    <property type="nucleotide sequence ID" value="XM_033724295.1"/>
</dbReference>
<dbReference type="InterPro" id="IPR019999">
    <property type="entry name" value="Anth_synth_I-like"/>
</dbReference>
<dbReference type="GO" id="GO:0008153">
    <property type="term" value="P:4-aminobenzoate biosynthetic process"/>
    <property type="evidence" value="ECO:0007669"/>
    <property type="project" value="TreeGrafter"/>
</dbReference>
<dbReference type="PANTHER" id="PTHR11236">
    <property type="entry name" value="AMINOBENZOATE/ANTHRANILATE SYNTHASE"/>
    <property type="match status" value="1"/>
</dbReference>
<feature type="domain" description="Chorismate-utilising enzyme C-terminal" evidence="11">
    <location>
        <begin position="697"/>
        <end position="809"/>
    </location>
</feature>
<comment type="catalytic activity">
    <reaction evidence="1">
        <text>chorismate + L-glutamine = 4-amino-4-deoxychorismate + L-glutamate</text>
        <dbReference type="Rhea" id="RHEA:11672"/>
        <dbReference type="ChEBI" id="CHEBI:29748"/>
        <dbReference type="ChEBI" id="CHEBI:29985"/>
        <dbReference type="ChEBI" id="CHEBI:58359"/>
        <dbReference type="ChEBI" id="CHEBI:58406"/>
        <dbReference type="EC" id="2.6.1.85"/>
    </reaction>
</comment>
<comment type="pathway">
    <text evidence="2">Cofactor biosynthesis; tetrahydrofolate biosynthesis; 4-aminobenzoate from chorismate: step 1/2.</text>
</comment>
<evidence type="ECO:0000256" key="2">
    <source>
        <dbReference type="ARBA" id="ARBA00005009"/>
    </source>
</evidence>
<feature type="domain" description="Glutamine amidotransferase" evidence="10">
    <location>
        <begin position="16"/>
        <end position="225"/>
    </location>
</feature>
<dbReference type="OrthoDB" id="64220at2759"/>
<dbReference type="GO" id="GO:0046820">
    <property type="term" value="F:4-amino-4-deoxychorismate synthase activity"/>
    <property type="evidence" value="ECO:0007669"/>
    <property type="project" value="UniProtKB-EC"/>
</dbReference>
<dbReference type="CDD" id="cd01743">
    <property type="entry name" value="GATase1_Anthranilate_Synthase"/>
    <property type="match status" value="1"/>
</dbReference>
<evidence type="ECO:0000256" key="9">
    <source>
        <dbReference type="ARBA" id="ARBA00031904"/>
    </source>
</evidence>
<dbReference type="PANTHER" id="PTHR11236:SF18">
    <property type="entry name" value="AMINODEOXYCHORISMATE SYNTHASE"/>
    <property type="match status" value="1"/>
</dbReference>
<reference evidence="15" key="3">
    <citation type="submission" date="2025-04" db="UniProtKB">
        <authorList>
            <consortium name="RefSeq"/>
        </authorList>
    </citation>
    <scope>IDENTIFICATION</scope>
    <source>
        <strain evidence="15">CBS 304.34</strain>
    </source>
</reference>
<dbReference type="InterPro" id="IPR006805">
    <property type="entry name" value="Anth_synth_I_N"/>
</dbReference>
<dbReference type="Pfam" id="PF00117">
    <property type="entry name" value="GATase"/>
    <property type="match status" value="1"/>
</dbReference>
<reference evidence="15" key="2">
    <citation type="submission" date="2020-04" db="EMBL/GenBank/DDBJ databases">
        <authorList>
            <consortium name="NCBI Genome Project"/>
        </authorList>
    </citation>
    <scope>NUCLEOTIDE SEQUENCE</scope>
    <source>
        <strain evidence="15">CBS 304.34</strain>
    </source>
</reference>
<dbReference type="PROSITE" id="PS51273">
    <property type="entry name" value="GATASE_TYPE_1"/>
    <property type="match status" value="1"/>
</dbReference>
<keyword evidence="7" id="KW-0315">Glutamine amidotransferase</keyword>
<evidence type="ECO:0000259" key="12">
    <source>
        <dbReference type="Pfam" id="PF04715"/>
    </source>
</evidence>
<evidence type="ECO:0000313" key="14">
    <source>
        <dbReference type="Proteomes" id="UP000504636"/>
    </source>
</evidence>
<accession>A0A6A6YSH3</accession>
<evidence type="ECO:0000256" key="4">
    <source>
        <dbReference type="ARBA" id="ARBA00013139"/>
    </source>
</evidence>
<proteinExistence type="inferred from homology"/>
<dbReference type="SUPFAM" id="SSF56322">
    <property type="entry name" value="ADC synthase"/>
    <property type="match status" value="1"/>
</dbReference>
<dbReference type="GO" id="GO:0000162">
    <property type="term" value="P:L-tryptophan biosynthetic process"/>
    <property type="evidence" value="ECO:0007669"/>
    <property type="project" value="TreeGrafter"/>
</dbReference>
<keyword evidence="14" id="KW-1185">Reference proteome</keyword>
<dbReference type="EMBL" id="MU003698">
    <property type="protein sequence ID" value="KAF2811750.1"/>
    <property type="molecule type" value="Genomic_DNA"/>
</dbReference>
<dbReference type="Gene3D" id="3.40.50.880">
    <property type="match status" value="1"/>
</dbReference>
<dbReference type="Proteomes" id="UP000504636">
    <property type="component" value="Unplaced"/>
</dbReference>
<evidence type="ECO:0000259" key="10">
    <source>
        <dbReference type="Pfam" id="PF00117"/>
    </source>
</evidence>
<dbReference type="UniPathway" id="UPA00077">
    <property type="reaction ID" value="UER00149"/>
</dbReference>
<sequence length="829" mass="92374">MAPGITAVPTPARILFLDAYDSFTNNIVNHARESLGADVTVIHIDDERYTGTGHGDFLEFLSTFDAVIAGPGPGDPSIEHDVGLIGKLWSLDEKDMLPVLGVCLGYQSLALAFGATIERLPEPRHGVMTTEFLHDERSIFKGIGEVQATQYHSLRVNIGHSIQTQSSVAYPKQLWEPAEQCPDLEPLAWDWDVPPNKAVLMATRHLHKPFWGVQYHPESICTNEEGARAVGNWWREAQCWIANNKILRLKQLIRNSMCGLVCIHDPKSQAVVLESGLKPGLQTSEVGTGRYSIVGVFVPDETIRLSYSVYSKTLYWKTGQGKTYYHHRVEDIWEYLRELMDDLRPIKEPAGPRFAPFWGGLMGYASYEAGLDTIGVKPSPRQNTNPDLQFAFITRSIVIDHAIKKVYVQSIRSADDMRWVVDTQETLFNMFVAPNRIRPLSESYPPLPKPQLYALGLHSIVSDIRKLYPPDVQAKHLHHLLLREKIKDGLCSPPPRKGYESMVESCQEKIAAGNSYELCLTQQTTFLLPPTDLKDWKSHGNPMMAPGNVPWTLFRNIMDRNPAPFGAYIRFNNCDMGSGVSIVSSSPERFMSWDRKGRTQCRPIKGTVRKGPNVTRAHADEILQSSKERAENLMIVDLTRHQMHGVFGANVTVPHLMEVEEYETVYQLVSVVEGVPPGVDHARTPEDWEEPPDYVSVKTRANTGAYGIRALAASLPPGSMTGAPKKRSCELLKEIEEDEPRGVYAGVLGYLDVGGGGDFSVVIRTAVCWEEERVEREGKEAREVWRIGAGGAVTSQSTPSGEYDEMFVKLGATLGAFAADPGHPAYPME</sequence>
<evidence type="ECO:0000256" key="6">
    <source>
        <dbReference type="ARBA" id="ARBA00022909"/>
    </source>
</evidence>
<dbReference type="Gene3D" id="3.60.120.10">
    <property type="entry name" value="Anthranilate synthase"/>
    <property type="match status" value="1"/>
</dbReference>
<keyword evidence="5" id="KW-0808">Transferase</keyword>
<name>A0A6A6YSH3_9PEZI</name>
<dbReference type="InterPro" id="IPR029062">
    <property type="entry name" value="Class_I_gatase-like"/>
</dbReference>
<protein>
    <recommendedName>
        <fullName evidence="4">aminodeoxychorismate synthase</fullName>
        <ecNumber evidence="4">2.6.1.85</ecNumber>
    </recommendedName>
    <alternativeName>
        <fullName evidence="8">Para-aminobenzoate synthase</fullName>
    </alternativeName>
    <alternativeName>
        <fullName evidence="9">p-aminobenzoic acid synthase</fullName>
    </alternativeName>
</protein>
<dbReference type="InterPro" id="IPR005801">
    <property type="entry name" value="ADC_synthase"/>
</dbReference>
<dbReference type="GO" id="GO:0046654">
    <property type="term" value="P:tetrahydrofolate biosynthetic process"/>
    <property type="evidence" value="ECO:0007669"/>
    <property type="project" value="UniProtKB-UniPathway"/>
</dbReference>
<evidence type="ECO:0000256" key="5">
    <source>
        <dbReference type="ARBA" id="ARBA00022679"/>
    </source>
</evidence>
<reference evidence="13 15" key="1">
    <citation type="journal article" date="2020" name="Stud. Mycol.">
        <title>101 Dothideomycetes genomes: a test case for predicting lifestyles and emergence of pathogens.</title>
        <authorList>
            <person name="Haridas S."/>
            <person name="Albert R."/>
            <person name="Binder M."/>
            <person name="Bloem J."/>
            <person name="Labutti K."/>
            <person name="Salamov A."/>
            <person name="Andreopoulos B."/>
            <person name="Baker S."/>
            <person name="Barry K."/>
            <person name="Bills G."/>
            <person name="Bluhm B."/>
            <person name="Cannon C."/>
            <person name="Castanera R."/>
            <person name="Culley D."/>
            <person name="Daum C."/>
            <person name="Ezra D."/>
            <person name="Gonzalez J."/>
            <person name="Henrissat B."/>
            <person name="Kuo A."/>
            <person name="Liang C."/>
            <person name="Lipzen A."/>
            <person name="Lutzoni F."/>
            <person name="Magnuson J."/>
            <person name="Mondo S."/>
            <person name="Nolan M."/>
            <person name="Ohm R."/>
            <person name="Pangilinan J."/>
            <person name="Park H.-J."/>
            <person name="Ramirez L."/>
            <person name="Alfaro M."/>
            <person name="Sun H."/>
            <person name="Tritt A."/>
            <person name="Yoshinaga Y."/>
            <person name="Zwiers L.-H."/>
            <person name="Turgeon B."/>
            <person name="Goodwin S."/>
            <person name="Spatafora J."/>
            <person name="Crous P."/>
            <person name="Grigoriev I."/>
        </authorList>
    </citation>
    <scope>NUCLEOTIDE SEQUENCE</scope>
    <source>
        <strain evidence="13 15">CBS 304.34</strain>
    </source>
</reference>
<comment type="similarity">
    <text evidence="3">In the C-terminal section; belongs to the anthranilate synthase component I family.</text>
</comment>
<feature type="domain" description="Chorismate-utilising enzyme C-terminal" evidence="11">
    <location>
        <begin position="497"/>
        <end position="675"/>
    </location>
</feature>
<organism evidence="13">
    <name type="scientific">Mytilinidion resinicola</name>
    <dbReference type="NCBI Taxonomy" id="574789"/>
    <lineage>
        <taxon>Eukaryota</taxon>
        <taxon>Fungi</taxon>
        <taxon>Dikarya</taxon>
        <taxon>Ascomycota</taxon>
        <taxon>Pezizomycotina</taxon>
        <taxon>Dothideomycetes</taxon>
        <taxon>Pleosporomycetidae</taxon>
        <taxon>Mytilinidiales</taxon>
        <taxon>Mytilinidiaceae</taxon>
        <taxon>Mytilinidion</taxon>
    </lineage>
</organism>
<evidence type="ECO:0000256" key="3">
    <source>
        <dbReference type="ARBA" id="ARBA00005970"/>
    </source>
</evidence>
<feature type="domain" description="Anthranilate synthase component I N-terminal" evidence="12">
    <location>
        <begin position="267"/>
        <end position="408"/>
    </location>
</feature>